<dbReference type="AlphaFoldDB" id="A0A9Q1F210"/>
<dbReference type="Proteomes" id="UP001152622">
    <property type="component" value="Chromosome 9"/>
</dbReference>
<reference evidence="2" key="1">
    <citation type="journal article" date="2023" name="Science">
        <title>Genome structures resolve the early diversification of teleost fishes.</title>
        <authorList>
            <person name="Parey E."/>
            <person name="Louis A."/>
            <person name="Montfort J."/>
            <person name="Bouchez O."/>
            <person name="Roques C."/>
            <person name="Iampietro C."/>
            <person name="Lluch J."/>
            <person name="Castinel A."/>
            <person name="Donnadieu C."/>
            <person name="Desvignes T."/>
            <person name="Floi Bucao C."/>
            <person name="Jouanno E."/>
            <person name="Wen M."/>
            <person name="Mejri S."/>
            <person name="Dirks R."/>
            <person name="Jansen H."/>
            <person name="Henkel C."/>
            <person name="Chen W.J."/>
            <person name="Zahm M."/>
            <person name="Cabau C."/>
            <person name="Klopp C."/>
            <person name="Thompson A.W."/>
            <person name="Robinson-Rechavi M."/>
            <person name="Braasch I."/>
            <person name="Lecointre G."/>
            <person name="Bobe J."/>
            <person name="Postlethwait J.H."/>
            <person name="Berthelot C."/>
            <person name="Roest Crollius H."/>
            <person name="Guiguen Y."/>
        </authorList>
    </citation>
    <scope>NUCLEOTIDE SEQUENCE</scope>
    <source>
        <strain evidence="2">WJC10195</strain>
    </source>
</reference>
<accession>A0A9Q1F210</accession>
<feature type="compositionally biased region" description="Low complexity" evidence="1">
    <location>
        <begin position="20"/>
        <end position="34"/>
    </location>
</feature>
<protein>
    <submittedName>
        <fullName evidence="2">Uncharacterized protein</fullName>
    </submittedName>
</protein>
<keyword evidence="3" id="KW-1185">Reference proteome</keyword>
<gene>
    <name evidence="2" type="ORF">SKAU_G00244520</name>
</gene>
<evidence type="ECO:0000256" key="1">
    <source>
        <dbReference type="SAM" id="MobiDB-lite"/>
    </source>
</evidence>
<proteinExistence type="predicted"/>
<organism evidence="2 3">
    <name type="scientific">Synaphobranchus kaupii</name>
    <name type="common">Kaup's arrowtooth eel</name>
    <dbReference type="NCBI Taxonomy" id="118154"/>
    <lineage>
        <taxon>Eukaryota</taxon>
        <taxon>Metazoa</taxon>
        <taxon>Chordata</taxon>
        <taxon>Craniata</taxon>
        <taxon>Vertebrata</taxon>
        <taxon>Euteleostomi</taxon>
        <taxon>Actinopterygii</taxon>
        <taxon>Neopterygii</taxon>
        <taxon>Teleostei</taxon>
        <taxon>Anguilliformes</taxon>
        <taxon>Synaphobranchidae</taxon>
        <taxon>Synaphobranchus</taxon>
    </lineage>
</organism>
<feature type="region of interest" description="Disordered" evidence="1">
    <location>
        <begin position="1"/>
        <end position="67"/>
    </location>
</feature>
<dbReference type="OrthoDB" id="8964477at2759"/>
<name>A0A9Q1F210_SYNKA</name>
<feature type="region of interest" description="Disordered" evidence="1">
    <location>
        <begin position="135"/>
        <end position="175"/>
    </location>
</feature>
<feature type="compositionally biased region" description="Polar residues" evidence="1">
    <location>
        <begin position="39"/>
        <end position="49"/>
    </location>
</feature>
<evidence type="ECO:0000313" key="3">
    <source>
        <dbReference type="Proteomes" id="UP001152622"/>
    </source>
</evidence>
<dbReference type="EMBL" id="JAINUF010000009">
    <property type="protein sequence ID" value="KAJ8349322.1"/>
    <property type="molecule type" value="Genomic_DNA"/>
</dbReference>
<sequence>MSPVPTASSFDSVVTEEVLTNDSSTDSPSLLSVSREADASSTKNATSSPAAPMRNGTIFVQPDNSSAPVVSTTITSTTQESLTNGTLQFTTVTASTVASTTEVARTTTTTTTAWLTTTTQTTVTTVAIEVTTMDKTTTTAPRTSASPPTAMTSTSTLSPKITTPTPGLHTTSATEGTPLQCNITEKLWVKTVLSMRRSRLDGTLKLSLPKGLTQALQRALNDSSIHAKVSEFPCVFGCWDCTAG</sequence>
<evidence type="ECO:0000313" key="2">
    <source>
        <dbReference type="EMBL" id="KAJ8349322.1"/>
    </source>
</evidence>
<feature type="compositionally biased region" description="Polar residues" evidence="1">
    <location>
        <begin position="160"/>
        <end position="175"/>
    </location>
</feature>
<feature type="compositionally biased region" description="Polar residues" evidence="1">
    <location>
        <begin position="1"/>
        <end position="12"/>
    </location>
</feature>
<comment type="caution">
    <text evidence="2">The sequence shown here is derived from an EMBL/GenBank/DDBJ whole genome shotgun (WGS) entry which is preliminary data.</text>
</comment>
<feature type="compositionally biased region" description="Low complexity" evidence="1">
    <location>
        <begin position="135"/>
        <end position="159"/>
    </location>
</feature>